<evidence type="ECO:0000313" key="2">
    <source>
        <dbReference type="EMBL" id="AFU62206.1"/>
    </source>
</evidence>
<dbReference type="Proteomes" id="UP000008669">
    <property type="component" value="Segment"/>
</dbReference>
<name>K4HYI5_9CAUD</name>
<evidence type="ECO:0000313" key="3">
    <source>
        <dbReference type="Proteomes" id="UP000008669"/>
    </source>
</evidence>
<evidence type="ECO:0000256" key="1">
    <source>
        <dbReference type="SAM" id="MobiDB-lite"/>
    </source>
</evidence>
<reference evidence="2 3" key="1">
    <citation type="submission" date="2012-06" db="EMBL/GenBank/DDBJ databases">
        <authorList>
            <person name="Smith M.C.M."/>
            <person name="Hendrix R."/>
            <person name="Hatfull G.F."/>
        </authorList>
    </citation>
    <scope>NUCLEOTIDE SEQUENCE [LARGE SCALE GENOMIC DNA]</scope>
</reference>
<proteinExistence type="predicted"/>
<organism evidence="2 3">
    <name type="scientific">Streptomyces phage TG1</name>
    <dbReference type="NCBI Taxonomy" id="2927987"/>
    <lineage>
        <taxon>Viruses</taxon>
        <taxon>Duplodnaviria</taxon>
        <taxon>Heunggongvirae</taxon>
        <taxon>Uroviricota</taxon>
        <taxon>Caudoviricetes</taxon>
        <taxon>Colingsworthviridae</taxon>
        <taxon>Tigunavirus</taxon>
        <taxon>Tigunavirus TG1</taxon>
    </lineage>
</organism>
<protein>
    <submittedName>
        <fullName evidence="2">Tail assembly chaperone</fullName>
    </submittedName>
</protein>
<gene>
    <name evidence="2" type="ORF">TG1_11</name>
</gene>
<feature type="region of interest" description="Disordered" evidence="1">
    <location>
        <begin position="19"/>
        <end position="50"/>
    </location>
</feature>
<dbReference type="KEGG" id="vg:13827560"/>
<keyword evidence="3" id="KW-1185">Reference proteome</keyword>
<sequence length="50" mass="5575">MRTMPYGDWCALVEQMTEDVEAERKETRRASRGRAGGSAGGTERRTPVMS</sequence>
<accession>K4HYI5</accession>
<dbReference type="EMBL" id="JX182372">
    <property type="protein sequence ID" value="AFU62206.1"/>
    <property type="molecule type" value="Genomic_DNA"/>
</dbReference>